<evidence type="ECO:0000313" key="3">
    <source>
        <dbReference type="WBParaSite" id="TMUE_1000003191.1"/>
    </source>
</evidence>
<protein>
    <submittedName>
        <fullName evidence="3">Uncharacterized protein</fullName>
    </submittedName>
</protein>
<sequence>MVICGRRSNADATGPHRQIRVMSSPLPSGSRGASAFLAISIQLPVETFSAGDNFARTGDRCRRSSDCVRRNTCLAFKRYSTFCPWSLRIIKPFKTAYRNPKSASRGRAKRKLETLKWLKGERSKGPHLGAQTRRKDGRPEVPPRQHPWHMPCGAVRSMDNEWRTRLPACVQETNCKHVLTEQEMEPLTRSFAKRRVMEIAPISMHFQLFRGARDQWILRIAIAFPTVATHASAIEA</sequence>
<proteinExistence type="predicted"/>
<dbReference type="WBParaSite" id="TMUE_1000003191.1">
    <property type="protein sequence ID" value="TMUE_1000003191.1"/>
    <property type="gene ID" value="WBGene00292366"/>
</dbReference>
<evidence type="ECO:0000313" key="2">
    <source>
        <dbReference type="Proteomes" id="UP000046395"/>
    </source>
</evidence>
<dbReference type="AlphaFoldDB" id="A0A5S6Q7B1"/>
<reference evidence="3" key="1">
    <citation type="submission" date="2019-12" db="UniProtKB">
        <authorList>
            <consortium name="WormBaseParasite"/>
        </authorList>
    </citation>
    <scope>IDENTIFICATION</scope>
</reference>
<keyword evidence="2" id="KW-1185">Reference proteome</keyword>
<accession>A0A5S6Q7B1</accession>
<name>A0A5S6Q7B1_TRIMR</name>
<feature type="region of interest" description="Disordered" evidence="1">
    <location>
        <begin position="122"/>
        <end position="150"/>
    </location>
</feature>
<organism evidence="2 3">
    <name type="scientific">Trichuris muris</name>
    <name type="common">Mouse whipworm</name>
    <dbReference type="NCBI Taxonomy" id="70415"/>
    <lineage>
        <taxon>Eukaryota</taxon>
        <taxon>Metazoa</taxon>
        <taxon>Ecdysozoa</taxon>
        <taxon>Nematoda</taxon>
        <taxon>Enoplea</taxon>
        <taxon>Dorylaimia</taxon>
        <taxon>Trichinellida</taxon>
        <taxon>Trichuridae</taxon>
        <taxon>Trichuris</taxon>
    </lineage>
</organism>
<evidence type="ECO:0000256" key="1">
    <source>
        <dbReference type="SAM" id="MobiDB-lite"/>
    </source>
</evidence>
<dbReference type="Proteomes" id="UP000046395">
    <property type="component" value="Unassembled WGS sequence"/>
</dbReference>
<feature type="compositionally biased region" description="Basic and acidic residues" evidence="1">
    <location>
        <begin position="133"/>
        <end position="143"/>
    </location>
</feature>